<dbReference type="RefSeq" id="WP_285098921.1">
    <property type="nucleotide sequence ID" value="NZ_CP126977.1"/>
</dbReference>
<organism evidence="1 2">
    <name type="scientific">Gallibacterium anatis</name>
    <dbReference type="NCBI Taxonomy" id="750"/>
    <lineage>
        <taxon>Bacteria</taxon>
        <taxon>Pseudomonadati</taxon>
        <taxon>Pseudomonadota</taxon>
        <taxon>Gammaproteobacteria</taxon>
        <taxon>Pasteurellales</taxon>
        <taxon>Pasteurellaceae</taxon>
        <taxon>Gallibacterium</taxon>
    </lineage>
</organism>
<dbReference type="InterPro" id="IPR025506">
    <property type="entry name" value="Abi_alpha"/>
</dbReference>
<accession>A0A921HD95</accession>
<comment type="caution">
    <text evidence="1">The sequence shown here is derived from an EMBL/GenBank/DDBJ whole genome shotgun (WGS) entry which is preliminary data.</text>
</comment>
<dbReference type="AlphaFoldDB" id="A0A921HD95"/>
<evidence type="ECO:0000313" key="1">
    <source>
        <dbReference type="EMBL" id="HJF74477.1"/>
    </source>
</evidence>
<gene>
    <name evidence="1" type="ORF">K8W15_09910</name>
</gene>
<dbReference type="Pfam" id="PF14337">
    <property type="entry name" value="Abi_alpha"/>
    <property type="match status" value="1"/>
</dbReference>
<name>A0A921HD95_9PAST</name>
<dbReference type="EMBL" id="DYVQ01000079">
    <property type="protein sequence ID" value="HJF74477.1"/>
    <property type="molecule type" value="Genomic_DNA"/>
</dbReference>
<proteinExistence type="predicted"/>
<sequence>MIKDTVEGLERGLESKQTELQKATQTLIETFNTIIVPLALLNAGRKKAEEYFQKCFRKEFEEKTATIPPEYQQEPKYNIARQALIGIADTIDQQTLKEAFFNVLTKSFDSRNDDSLYPAYLNIIQQLGNQGLAYFVQFVAKHQKINQDYPPTYSIKTGEINFSPFPADPDLLKIPKKAMLENWVRLGLITLSGKPKNTSPIIEDGGIVLGKTLKKMLQPVQVSNTHFEVRITDFALEFITTVDP</sequence>
<protein>
    <submittedName>
        <fullName evidence="1">DUF4393 domain-containing protein</fullName>
    </submittedName>
</protein>
<evidence type="ECO:0000313" key="2">
    <source>
        <dbReference type="Proteomes" id="UP000749334"/>
    </source>
</evidence>
<reference evidence="1" key="2">
    <citation type="submission" date="2021-09" db="EMBL/GenBank/DDBJ databases">
        <authorList>
            <person name="Gilroy R."/>
        </authorList>
    </citation>
    <scope>NUCLEOTIDE SEQUENCE</scope>
    <source>
        <strain evidence="1">ChiHjej11B10-15683</strain>
    </source>
</reference>
<reference evidence="1" key="1">
    <citation type="journal article" date="2021" name="PeerJ">
        <title>Extensive microbial diversity within the chicken gut microbiome revealed by metagenomics and culture.</title>
        <authorList>
            <person name="Gilroy R."/>
            <person name="Ravi A."/>
            <person name="Getino M."/>
            <person name="Pursley I."/>
            <person name="Horton D.L."/>
            <person name="Alikhan N.F."/>
            <person name="Baker D."/>
            <person name="Gharbi K."/>
            <person name="Hall N."/>
            <person name="Watson M."/>
            <person name="Adriaenssens E.M."/>
            <person name="Foster-Nyarko E."/>
            <person name="Jarju S."/>
            <person name="Secka A."/>
            <person name="Antonio M."/>
            <person name="Oren A."/>
            <person name="Chaudhuri R.R."/>
            <person name="La Ragione R."/>
            <person name="Hildebrand F."/>
            <person name="Pallen M.J."/>
        </authorList>
    </citation>
    <scope>NUCLEOTIDE SEQUENCE</scope>
    <source>
        <strain evidence="1">ChiHjej11B10-15683</strain>
    </source>
</reference>
<dbReference type="Proteomes" id="UP000749334">
    <property type="component" value="Unassembled WGS sequence"/>
</dbReference>